<reference evidence="5" key="1">
    <citation type="submission" date="2018-05" db="EMBL/GenBank/DDBJ databases">
        <title>Reclassification of Methylarcula marina and Methylarcula terricola as Paracoccus methylarcula sp.nov., comb.nov. and Paracoccus terricola comb.nov.</title>
        <authorList>
            <person name="Shmareva M.N."/>
            <person name="Doronina N.V."/>
            <person name="Vasilenko O.V."/>
            <person name="Tarlachkov S.V."/>
            <person name="Trotsenko Y.A."/>
        </authorList>
    </citation>
    <scope>NUCLEOTIDE SEQUENCE [LARGE SCALE GENOMIC DNA]</scope>
    <source>
        <strain evidence="5">VKM B-2159</strain>
    </source>
</reference>
<accession>A0A3R7SBY2</accession>
<dbReference type="EMBL" id="PXNQ02000012">
    <property type="protein sequence ID" value="RNF33213.1"/>
    <property type="molecule type" value="Genomic_DNA"/>
</dbReference>
<dbReference type="PRINTS" id="PR00598">
    <property type="entry name" value="HTHMARR"/>
</dbReference>
<dbReference type="InterPro" id="IPR036388">
    <property type="entry name" value="WH-like_DNA-bd_sf"/>
</dbReference>
<dbReference type="Proteomes" id="UP000238137">
    <property type="component" value="Unassembled WGS sequence"/>
</dbReference>
<evidence type="ECO:0000313" key="5">
    <source>
        <dbReference type="EMBL" id="RNF33213.1"/>
    </source>
</evidence>
<dbReference type="PANTHER" id="PTHR42756">
    <property type="entry name" value="TRANSCRIPTIONAL REGULATOR, MARR"/>
    <property type="match status" value="1"/>
</dbReference>
<evidence type="ECO:0000313" key="6">
    <source>
        <dbReference type="Proteomes" id="UP000238137"/>
    </source>
</evidence>
<dbReference type="GO" id="GO:0003677">
    <property type="term" value="F:DNA binding"/>
    <property type="evidence" value="ECO:0007669"/>
    <property type="project" value="UniProtKB-KW"/>
</dbReference>
<keyword evidence="3" id="KW-0804">Transcription</keyword>
<keyword evidence="1" id="KW-0805">Transcription regulation</keyword>
<dbReference type="GO" id="GO:0003700">
    <property type="term" value="F:DNA-binding transcription factor activity"/>
    <property type="evidence" value="ECO:0007669"/>
    <property type="project" value="InterPro"/>
</dbReference>
<dbReference type="SUPFAM" id="SSF46785">
    <property type="entry name" value="Winged helix' DNA-binding domain"/>
    <property type="match status" value="1"/>
</dbReference>
<protein>
    <submittedName>
        <fullName evidence="5">MarR family transcriptional regulator</fullName>
    </submittedName>
</protein>
<keyword evidence="2" id="KW-0238">DNA-binding</keyword>
<dbReference type="Pfam" id="PF01047">
    <property type="entry name" value="MarR"/>
    <property type="match status" value="1"/>
</dbReference>
<organism evidence="5 6">
    <name type="scientific">Paracoccus methylarcula</name>
    <dbReference type="NCBI Taxonomy" id="72022"/>
    <lineage>
        <taxon>Bacteria</taxon>
        <taxon>Pseudomonadati</taxon>
        <taxon>Pseudomonadota</taxon>
        <taxon>Alphaproteobacteria</taxon>
        <taxon>Rhodobacterales</taxon>
        <taxon>Paracoccaceae</taxon>
        <taxon>Paracoccus</taxon>
    </lineage>
</organism>
<feature type="domain" description="HTH marR-type" evidence="4">
    <location>
        <begin position="4"/>
        <end position="134"/>
    </location>
</feature>
<dbReference type="Gene3D" id="1.10.10.10">
    <property type="entry name" value="Winged helix-like DNA-binding domain superfamily/Winged helix DNA-binding domain"/>
    <property type="match status" value="1"/>
</dbReference>
<keyword evidence="6" id="KW-1185">Reference proteome</keyword>
<sequence length="142" mass="15835">MPTDTAIIDSLLQVMRTLRRHYDDCARDMGLTMSRARVISELTRKEGVSQTELASALDIEAPTLKRQIDALEAGGFVIRRPIEGDARKNAVFLTEQGRASQITTFSRKLRSDVLEGIAPEDLARTREVLDRIAGNIVKLGRK</sequence>
<dbReference type="SMART" id="SM00347">
    <property type="entry name" value="HTH_MARR"/>
    <property type="match status" value="1"/>
</dbReference>
<dbReference type="RefSeq" id="WP_106692585.1">
    <property type="nucleotide sequence ID" value="NZ_PXNQ02000012.1"/>
</dbReference>
<dbReference type="OrthoDB" id="8452803at2"/>
<dbReference type="AlphaFoldDB" id="A0A3R7SBY2"/>
<dbReference type="PROSITE" id="PS50995">
    <property type="entry name" value="HTH_MARR_2"/>
    <property type="match status" value="1"/>
</dbReference>
<evidence type="ECO:0000256" key="3">
    <source>
        <dbReference type="ARBA" id="ARBA00023163"/>
    </source>
</evidence>
<dbReference type="InterPro" id="IPR000835">
    <property type="entry name" value="HTH_MarR-typ"/>
</dbReference>
<gene>
    <name evidence="5" type="ORF">A7A09_017415</name>
</gene>
<dbReference type="InterPro" id="IPR036390">
    <property type="entry name" value="WH_DNA-bd_sf"/>
</dbReference>
<proteinExistence type="predicted"/>
<evidence type="ECO:0000259" key="4">
    <source>
        <dbReference type="PROSITE" id="PS50995"/>
    </source>
</evidence>
<comment type="caution">
    <text evidence="5">The sequence shown here is derived from an EMBL/GenBank/DDBJ whole genome shotgun (WGS) entry which is preliminary data.</text>
</comment>
<name>A0A3R7SBY2_9RHOB</name>
<evidence type="ECO:0000256" key="2">
    <source>
        <dbReference type="ARBA" id="ARBA00023125"/>
    </source>
</evidence>
<dbReference type="PANTHER" id="PTHR42756:SF1">
    <property type="entry name" value="TRANSCRIPTIONAL REPRESSOR OF EMRAB OPERON"/>
    <property type="match status" value="1"/>
</dbReference>
<evidence type="ECO:0000256" key="1">
    <source>
        <dbReference type="ARBA" id="ARBA00023015"/>
    </source>
</evidence>